<dbReference type="Gene3D" id="3.10.350.10">
    <property type="entry name" value="LysM domain"/>
    <property type="match status" value="1"/>
</dbReference>
<accession>A0A6I0FAI7</accession>
<dbReference type="Pfam" id="PF01476">
    <property type="entry name" value="LysM"/>
    <property type="match status" value="1"/>
</dbReference>
<dbReference type="EMBL" id="WBZC01000027">
    <property type="protein sequence ID" value="KAB3534507.1"/>
    <property type="molecule type" value="Genomic_DNA"/>
</dbReference>
<dbReference type="OrthoDB" id="9785345at2"/>
<dbReference type="SUPFAM" id="SSF54106">
    <property type="entry name" value="LysM domain"/>
    <property type="match status" value="1"/>
</dbReference>
<dbReference type="Proteomes" id="UP000432715">
    <property type="component" value="Unassembled WGS sequence"/>
</dbReference>
<gene>
    <name evidence="3" type="ORF">F8154_08625</name>
</gene>
<evidence type="ECO:0000259" key="2">
    <source>
        <dbReference type="Pfam" id="PF07486"/>
    </source>
</evidence>
<dbReference type="GO" id="GO:0016787">
    <property type="term" value="F:hydrolase activity"/>
    <property type="evidence" value="ECO:0007669"/>
    <property type="project" value="InterPro"/>
</dbReference>
<dbReference type="AlphaFoldDB" id="A0A6I0FAI7"/>
<dbReference type="InterPro" id="IPR042047">
    <property type="entry name" value="SleB_dom1"/>
</dbReference>
<evidence type="ECO:0000313" key="3">
    <source>
        <dbReference type="EMBL" id="KAB3534507.1"/>
    </source>
</evidence>
<feature type="domain" description="Cell wall hydrolase SleB" evidence="2">
    <location>
        <begin position="67"/>
        <end position="170"/>
    </location>
</feature>
<evidence type="ECO:0000259" key="1">
    <source>
        <dbReference type="Pfam" id="PF01476"/>
    </source>
</evidence>
<proteinExistence type="predicted"/>
<protein>
    <submittedName>
        <fullName evidence="3">LysM peptidoglycan-binding domain-containing protein</fullName>
    </submittedName>
</protein>
<organism evidence="3 4">
    <name type="scientific">Alkaliphilus pronyensis</name>
    <dbReference type="NCBI Taxonomy" id="1482732"/>
    <lineage>
        <taxon>Bacteria</taxon>
        <taxon>Bacillati</taxon>
        <taxon>Bacillota</taxon>
        <taxon>Clostridia</taxon>
        <taxon>Peptostreptococcales</taxon>
        <taxon>Natronincolaceae</taxon>
        <taxon>Alkaliphilus</taxon>
    </lineage>
</organism>
<comment type="caution">
    <text evidence="3">The sequence shown here is derived from an EMBL/GenBank/DDBJ whole genome shotgun (WGS) entry which is preliminary data.</text>
</comment>
<name>A0A6I0FAI7_9FIRM</name>
<dbReference type="Gene3D" id="1.10.10.2520">
    <property type="entry name" value="Cell wall hydrolase SleB, domain 1"/>
    <property type="match status" value="1"/>
</dbReference>
<dbReference type="Gene3D" id="6.20.240.60">
    <property type="match status" value="1"/>
</dbReference>
<feature type="domain" description="LysM" evidence="1">
    <location>
        <begin position="2"/>
        <end position="32"/>
    </location>
</feature>
<dbReference type="InterPro" id="IPR036779">
    <property type="entry name" value="LysM_dom_sf"/>
</dbReference>
<dbReference type="InterPro" id="IPR018392">
    <property type="entry name" value="LysM"/>
</dbReference>
<keyword evidence="4" id="KW-1185">Reference proteome</keyword>
<dbReference type="CDD" id="cd00118">
    <property type="entry name" value="LysM"/>
    <property type="match status" value="1"/>
</dbReference>
<evidence type="ECO:0000313" key="4">
    <source>
        <dbReference type="Proteomes" id="UP000432715"/>
    </source>
</evidence>
<dbReference type="InterPro" id="IPR011105">
    <property type="entry name" value="Cell_wall_hydrolase_SleB"/>
</dbReference>
<sequence>MIAKRASLTIEEIKKYNNINTDKITVGQVLVLKPTKTSEIEVTASRGETRADDIYWLSRIIHAEAQGEPYEGKVAVGNVILNRVKSSDFPNTIYGVIFDKQHGYTQFSPVIDGTVNNTPNNDSIKAAAAALNGEAPVGEVLYFLNPVKSTNFWIVENRRFYKTIGDHDFYY</sequence>
<reference evidence="3 4" key="1">
    <citation type="submission" date="2019-10" db="EMBL/GenBank/DDBJ databases">
        <title>Alkaliphilus serpentinus sp. nov. and Alkaliphilus pronyensis sp. nov., two novel anaerobic alkaliphilic species isolated from the serpentinized-hosted hydrothermal field of the Prony Bay (New Caledonia).</title>
        <authorList>
            <person name="Postec A."/>
        </authorList>
    </citation>
    <scope>NUCLEOTIDE SEQUENCE [LARGE SCALE GENOMIC DNA]</scope>
    <source>
        <strain evidence="3 4">LacV</strain>
    </source>
</reference>
<dbReference type="Pfam" id="PF07486">
    <property type="entry name" value="Hydrolase_2"/>
    <property type="match status" value="1"/>
</dbReference>